<sequence length="246" mass="26354">MSTRKRQAPVRLHDYVDGSAFDTREAQLTEEEEEEADVEGYCPSPRSASDRTIAPAKPSAPQKARVAKPAKAPAARIAVTVKTDEEHLLEETYALLQEAIDRSKQQAAPQSSTEQLAGPAAAQAASVQEAVQLLAQASGAAFGVPEEGGKEGQLKRPSAKRRHTTNDTRATEEHARPEGAWPEGARGRFDGGASPFDEEEDRVDGAGHLSISSFKRARADEEGSPAASAGQPRQPVDPSGFEDMWD</sequence>
<feature type="compositionally biased region" description="Basic and acidic residues" evidence="1">
    <location>
        <begin position="164"/>
        <end position="177"/>
    </location>
</feature>
<dbReference type="EMBL" id="JBGBPQ010000005">
    <property type="protein sequence ID" value="KAL1524792.1"/>
    <property type="molecule type" value="Genomic_DNA"/>
</dbReference>
<evidence type="ECO:0000313" key="3">
    <source>
        <dbReference type="Proteomes" id="UP001515480"/>
    </source>
</evidence>
<feature type="region of interest" description="Disordered" evidence="1">
    <location>
        <begin position="1"/>
        <end position="73"/>
    </location>
</feature>
<accession>A0AB34JV99</accession>
<reference evidence="2 3" key="1">
    <citation type="journal article" date="2024" name="Science">
        <title>Giant polyketide synthase enzymes in the biosynthesis of giant marine polyether toxins.</title>
        <authorList>
            <person name="Fallon T.R."/>
            <person name="Shende V.V."/>
            <person name="Wierzbicki I.H."/>
            <person name="Pendleton A.L."/>
            <person name="Watervoot N.F."/>
            <person name="Auber R.P."/>
            <person name="Gonzalez D.J."/>
            <person name="Wisecaver J.H."/>
            <person name="Moore B.S."/>
        </authorList>
    </citation>
    <scope>NUCLEOTIDE SEQUENCE [LARGE SCALE GENOMIC DNA]</scope>
    <source>
        <strain evidence="2 3">12B1</strain>
    </source>
</reference>
<comment type="caution">
    <text evidence="2">The sequence shown here is derived from an EMBL/GenBank/DDBJ whole genome shotgun (WGS) entry which is preliminary data.</text>
</comment>
<evidence type="ECO:0008006" key="4">
    <source>
        <dbReference type="Google" id="ProtNLM"/>
    </source>
</evidence>
<name>A0AB34JV99_PRYPA</name>
<feature type="compositionally biased region" description="Acidic residues" evidence="1">
    <location>
        <begin position="28"/>
        <end position="38"/>
    </location>
</feature>
<feature type="region of interest" description="Disordered" evidence="1">
    <location>
        <begin position="141"/>
        <end position="246"/>
    </location>
</feature>
<keyword evidence="3" id="KW-1185">Reference proteome</keyword>
<proteinExistence type="predicted"/>
<protein>
    <recommendedName>
        <fullName evidence="4">Centrosomal protein of 19 kDa</fullName>
    </recommendedName>
</protein>
<dbReference type="AlphaFoldDB" id="A0AB34JV99"/>
<gene>
    <name evidence="2" type="ORF">AB1Y20_019673</name>
</gene>
<evidence type="ECO:0000313" key="2">
    <source>
        <dbReference type="EMBL" id="KAL1524792.1"/>
    </source>
</evidence>
<evidence type="ECO:0000256" key="1">
    <source>
        <dbReference type="SAM" id="MobiDB-lite"/>
    </source>
</evidence>
<dbReference type="Proteomes" id="UP001515480">
    <property type="component" value="Unassembled WGS sequence"/>
</dbReference>
<feature type="compositionally biased region" description="Low complexity" evidence="1">
    <location>
        <begin position="60"/>
        <end position="73"/>
    </location>
</feature>
<organism evidence="2 3">
    <name type="scientific">Prymnesium parvum</name>
    <name type="common">Toxic golden alga</name>
    <dbReference type="NCBI Taxonomy" id="97485"/>
    <lineage>
        <taxon>Eukaryota</taxon>
        <taxon>Haptista</taxon>
        <taxon>Haptophyta</taxon>
        <taxon>Prymnesiophyceae</taxon>
        <taxon>Prymnesiales</taxon>
        <taxon>Prymnesiaceae</taxon>
        <taxon>Prymnesium</taxon>
    </lineage>
</organism>
<feature type="region of interest" description="Disordered" evidence="1">
    <location>
        <begin position="101"/>
        <end position="120"/>
    </location>
</feature>
<feature type="compositionally biased region" description="Basic and acidic residues" evidence="1">
    <location>
        <begin position="11"/>
        <end position="27"/>
    </location>
</feature>